<proteinExistence type="predicted"/>
<organism evidence="2 3">
    <name type="scientific">Exidia glandulosa HHB12029</name>
    <dbReference type="NCBI Taxonomy" id="1314781"/>
    <lineage>
        <taxon>Eukaryota</taxon>
        <taxon>Fungi</taxon>
        <taxon>Dikarya</taxon>
        <taxon>Basidiomycota</taxon>
        <taxon>Agaricomycotina</taxon>
        <taxon>Agaricomycetes</taxon>
        <taxon>Auriculariales</taxon>
        <taxon>Exidiaceae</taxon>
        <taxon>Exidia</taxon>
    </lineage>
</organism>
<evidence type="ECO:0000313" key="2">
    <source>
        <dbReference type="EMBL" id="KZV83456.1"/>
    </source>
</evidence>
<dbReference type="EMBL" id="KV426270">
    <property type="protein sequence ID" value="KZV83456.1"/>
    <property type="molecule type" value="Genomic_DNA"/>
</dbReference>
<evidence type="ECO:0000256" key="1">
    <source>
        <dbReference type="SAM" id="MobiDB-lite"/>
    </source>
</evidence>
<sequence>MDAGLYTTLRVLVCRLGEHLDYYLPLSSYRRWEIFERYYWQRALHVRTSWDEQLRLELSAVTVYYKNTGYQHPVASLSHPSTQRCGRQDDELSELTAASEVLRRRNRSPKASPAASKHANQGVVVVQH</sequence>
<evidence type="ECO:0000313" key="3">
    <source>
        <dbReference type="Proteomes" id="UP000077266"/>
    </source>
</evidence>
<keyword evidence="3" id="KW-1185">Reference proteome</keyword>
<reference evidence="2 3" key="1">
    <citation type="journal article" date="2016" name="Mol. Biol. Evol.">
        <title>Comparative Genomics of Early-Diverging Mushroom-Forming Fungi Provides Insights into the Origins of Lignocellulose Decay Capabilities.</title>
        <authorList>
            <person name="Nagy L.G."/>
            <person name="Riley R."/>
            <person name="Tritt A."/>
            <person name="Adam C."/>
            <person name="Daum C."/>
            <person name="Floudas D."/>
            <person name="Sun H."/>
            <person name="Yadav J.S."/>
            <person name="Pangilinan J."/>
            <person name="Larsson K.H."/>
            <person name="Matsuura K."/>
            <person name="Barry K."/>
            <person name="Labutti K."/>
            <person name="Kuo R."/>
            <person name="Ohm R.A."/>
            <person name="Bhattacharya S.S."/>
            <person name="Shirouzu T."/>
            <person name="Yoshinaga Y."/>
            <person name="Martin F.M."/>
            <person name="Grigoriev I.V."/>
            <person name="Hibbett D.S."/>
        </authorList>
    </citation>
    <scope>NUCLEOTIDE SEQUENCE [LARGE SCALE GENOMIC DNA]</scope>
    <source>
        <strain evidence="2 3">HHB12029</strain>
    </source>
</reference>
<name>A0A165CYS8_EXIGL</name>
<dbReference type="Proteomes" id="UP000077266">
    <property type="component" value="Unassembled WGS sequence"/>
</dbReference>
<accession>A0A165CYS8</accession>
<gene>
    <name evidence="2" type="ORF">EXIGLDRAFT_312559</name>
</gene>
<feature type="compositionally biased region" description="Low complexity" evidence="1">
    <location>
        <begin position="109"/>
        <end position="120"/>
    </location>
</feature>
<protein>
    <submittedName>
        <fullName evidence="2">Uncharacterized protein</fullName>
    </submittedName>
</protein>
<dbReference type="AlphaFoldDB" id="A0A165CYS8"/>
<feature type="region of interest" description="Disordered" evidence="1">
    <location>
        <begin position="98"/>
        <end position="128"/>
    </location>
</feature>
<dbReference type="InParanoid" id="A0A165CYS8"/>